<protein>
    <submittedName>
        <fullName evidence="12">Peptidase'insulinase-like peptidase</fullName>
    </submittedName>
</protein>
<evidence type="ECO:0000259" key="11">
    <source>
        <dbReference type="Pfam" id="PF05193"/>
    </source>
</evidence>
<dbReference type="InterPro" id="IPR050626">
    <property type="entry name" value="Peptidase_M16"/>
</dbReference>
<keyword evidence="2" id="KW-0645">Protease</keyword>
<evidence type="ECO:0000256" key="5">
    <source>
        <dbReference type="ARBA" id="ARBA00022833"/>
    </source>
</evidence>
<dbReference type="PROSITE" id="PS00143">
    <property type="entry name" value="INSULINASE"/>
    <property type="match status" value="1"/>
</dbReference>
<evidence type="ECO:0000256" key="6">
    <source>
        <dbReference type="ARBA" id="ARBA00023049"/>
    </source>
</evidence>
<keyword evidence="3" id="KW-0479">Metal-binding</keyword>
<sequence length="910" mass="103119">MMASRVFVLLAVLYALASFDFESPALVGVCISVLRESTSLASGVEGSNTHSTLELLDDDRFIKPVTSENLYRYIKLRNELDVFLVSQSDAKESSARIGVKAGYLKDPDSLPGLAHYLEHLLFINTEKYPELDGFGKFVTLHNGYTNAYTSDTETVYEFNTDSSSFEEALSMFSEFFKSPLFDSTYTEKELMAIENEFNYRKNFQFIRSIHVVLENSDAKSLFRRFCIGNIETLRTIPESQGINVRDEVIGLFNREYSSNRMVLVLASSHTLEELASFAIQYFSDIPNKRLPVHSIYQPIQDGNLNPYRKMIKQLVLIDSLDKFTTMKLVFPMKRYMAKHLSQYRSLYLEKFISSTRPGSLSNHLLFSKLIFDSYARIEDNNLGFTNLEIGFTLTAVGERNIPNILISLFSVFKFMSVKKLPKEVYDERKRISDYSFRYGDSVSSVKESEHVISNFLEYGCKPEEVLYFDSYLSEFDPEIHQEIISQLVPENLIVFLEHFELESLIQSTDVSKFNYFCNSTSVNEIENVDYSRSDQGFESIIDSSIAMQDIKTERFIKVKYVTKPLSPCFLSLLNNADHNMASERYGITLPRLNPYLSTDFSNNLKCVDEEKVPTRLPAAIRKFLSGGCGGPSDHRTENPEAYGRYFYYPTKSINTPKSSLQIAFIFPLDLVSKGFSEFPTNTVRGLDVLAGPHEDEPAHIHPVRVHGPHRGDCLQCPTVHEQLCQHGYLGGLRLQERADHDEHQELNRKSADLHQPLADEDQALLQPGLLLRGHASPARRHHVRGVHPVHQLLHEALQTRGIPPREPKPPAVGKDHPQVLLGVLCHQACPPRPSPRLALADRQQLLLQIQVPPLARDRPPPRQKERRDPGPAPGPPASEALATHSRPPRAPRSTTTTSPPPKATLTVPSR</sequence>
<gene>
    <name evidence="12" type="ORF">OJ252_2823</name>
</gene>
<name>A0ABQ8P444_9CRYT</name>
<evidence type="ECO:0000313" key="12">
    <source>
        <dbReference type="EMBL" id="KAJ1607530.1"/>
    </source>
</evidence>
<evidence type="ECO:0000256" key="7">
    <source>
        <dbReference type="RuleBase" id="RU004447"/>
    </source>
</evidence>
<keyword evidence="13" id="KW-1185">Reference proteome</keyword>
<evidence type="ECO:0000313" key="13">
    <source>
        <dbReference type="Proteomes" id="UP001071777"/>
    </source>
</evidence>
<feature type="chain" id="PRO_5046851657" evidence="9">
    <location>
        <begin position="18"/>
        <end position="910"/>
    </location>
</feature>
<feature type="domain" description="Peptidase M16 N-terminal" evidence="10">
    <location>
        <begin position="84"/>
        <end position="198"/>
    </location>
</feature>
<evidence type="ECO:0000256" key="2">
    <source>
        <dbReference type="ARBA" id="ARBA00022670"/>
    </source>
</evidence>
<dbReference type="Pfam" id="PF05193">
    <property type="entry name" value="Peptidase_M16_C"/>
    <property type="match status" value="1"/>
</dbReference>
<dbReference type="Gene3D" id="3.30.830.10">
    <property type="entry name" value="Metalloenzyme, LuxS/M16 peptidase-like"/>
    <property type="match status" value="2"/>
</dbReference>
<dbReference type="EMBL" id="JAPCXB010000120">
    <property type="protein sequence ID" value="KAJ1607530.1"/>
    <property type="molecule type" value="Genomic_DNA"/>
</dbReference>
<keyword evidence="5" id="KW-0862">Zinc</keyword>
<dbReference type="Proteomes" id="UP001071777">
    <property type="component" value="Unassembled WGS sequence"/>
</dbReference>
<feature type="region of interest" description="Disordered" evidence="8">
    <location>
        <begin position="849"/>
        <end position="910"/>
    </location>
</feature>
<comment type="caution">
    <text evidence="12">The sequence shown here is derived from an EMBL/GenBank/DDBJ whole genome shotgun (WGS) entry which is preliminary data.</text>
</comment>
<evidence type="ECO:0000256" key="9">
    <source>
        <dbReference type="SAM" id="SignalP"/>
    </source>
</evidence>
<evidence type="ECO:0000256" key="8">
    <source>
        <dbReference type="SAM" id="MobiDB-lite"/>
    </source>
</evidence>
<dbReference type="InterPro" id="IPR011765">
    <property type="entry name" value="Pept_M16_N"/>
</dbReference>
<dbReference type="InterPro" id="IPR011249">
    <property type="entry name" value="Metalloenz_LuxS/M16"/>
</dbReference>
<keyword evidence="6" id="KW-0482">Metalloprotease</keyword>
<reference evidence="12" key="1">
    <citation type="submission" date="2022-10" db="EMBL/GenBank/DDBJ databases">
        <title>Adaptive evolution leads to modifications in subtelomeric GC content in a zoonotic Cryptosporidium species.</title>
        <authorList>
            <person name="Li J."/>
            <person name="Feng Y."/>
            <person name="Xiao L."/>
        </authorList>
    </citation>
    <scope>NUCLEOTIDE SEQUENCE</scope>
    <source>
        <strain evidence="12">25894</strain>
    </source>
</reference>
<feature type="domain" description="Peptidase M16 C-terminal" evidence="11">
    <location>
        <begin position="245"/>
        <end position="429"/>
    </location>
</feature>
<feature type="signal peptide" evidence="9">
    <location>
        <begin position="1"/>
        <end position="17"/>
    </location>
</feature>
<dbReference type="InterPro" id="IPR007863">
    <property type="entry name" value="Peptidase_M16_C"/>
</dbReference>
<dbReference type="SUPFAM" id="SSF63411">
    <property type="entry name" value="LuxS/MPP-like metallohydrolase"/>
    <property type="match status" value="2"/>
</dbReference>
<dbReference type="PANTHER" id="PTHR43690:SF18">
    <property type="entry name" value="INSULIN-DEGRADING ENZYME-RELATED"/>
    <property type="match status" value="1"/>
</dbReference>
<keyword evidence="9" id="KW-0732">Signal</keyword>
<dbReference type="Pfam" id="PF00675">
    <property type="entry name" value="Peptidase_M16"/>
    <property type="match status" value="1"/>
</dbReference>
<evidence type="ECO:0000256" key="1">
    <source>
        <dbReference type="ARBA" id="ARBA00007261"/>
    </source>
</evidence>
<evidence type="ECO:0000256" key="3">
    <source>
        <dbReference type="ARBA" id="ARBA00022723"/>
    </source>
</evidence>
<proteinExistence type="inferred from homology"/>
<keyword evidence="4" id="KW-0378">Hydrolase</keyword>
<comment type="similarity">
    <text evidence="1 7">Belongs to the peptidase M16 family.</text>
</comment>
<evidence type="ECO:0000256" key="4">
    <source>
        <dbReference type="ARBA" id="ARBA00022801"/>
    </source>
</evidence>
<dbReference type="InterPro" id="IPR001431">
    <property type="entry name" value="Pept_M16_Zn_BS"/>
</dbReference>
<feature type="compositionally biased region" description="Basic and acidic residues" evidence="8">
    <location>
        <begin position="855"/>
        <end position="869"/>
    </location>
</feature>
<evidence type="ECO:0000259" key="10">
    <source>
        <dbReference type="Pfam" id="PF00675"/>
    </source>
</evidence>
<accession>A0ABQ8P444</accession>
<organism evidence="12 13">
    <name type="scientific">Cryptosporidium canis</name>
    <dbReference type="NCBI Taxonomy" id="195482"/>
    <lineage>
        <taxon>Eukaryota</taxon>
        <taxon>Sar</taxon>
        <taxon>Alveolata</taxon>
        <taxon>Apicomplexa</taxon>
        <taxon>Conoidasida</taxon>
        <taxon>Coccidia</taxon>
        <taxon>Eucoccidiorida</taxon>
        <taxon>Eimeriorina</taxon>
        <taxon>Cryptosporidiidae</taxon>
        <taxon>Cryptosporidium</taxon>
    </lineage>
</organism>
<dbReference type="PANTHER" id="PTHR43690">
    <property type="entry name" value="NARDILYSIN"/>
    <property type="match status" value="1"/>
</dbReference>